<evidence type="ECO:0000256" key="1">
    <source>
        <dbReference type="ARBA" id="ARBA00022614"/>
    </source>
</evidence>
<dbReference type="PANTHER" id="PTHR11017">
    <property type="entry name" value="LEUCINE-RICH REPEAT-CONTAINING PROTEIN"/>
    <property type="match status" value="1"/>
</dbReference>
<accession>A0A0B2P3I7</accession>
<dbReference type="Gene3D" id="3.40.50.10140">
    <property type="entry name" value="Toll/interleukin-1 receptor homology (TIR) domain"/>
    <property type="match status" value="1"/>
</dbReference>
<organism evidence="4">
    <name type="scientific">Glycine soja</name>
    <name type="common">Wild soybean</name>
    <dbReference type="NCBI Taxonomy" id="3848"/>
    <lineage>
        <taxon>Eukaryota</taxon>
        <taxon>Viridiplantae</taxon>
        <taxon>Streptophyta</taxon>
        <taxon>Embryophyta</taxon>
        <taxon>Tracheophyta</taxon>
        <taxon>Spermatophyta</taxon>
        <taxon>Magnoliopsida</taxon>
        <taxon>eudicotyledons</taxon>
        <taxon>Gunneridae</taxon>
        <taxon>Pentapetalae</taxon>
        <taxon>rosids</taxon>
        <taxon>fabids</taxon>
        <taxon>Fabales</taxon>
        <taxon>Fabaceae</taxon>
        <taxon>Papilionoideae</taxon>
        <taxon>50 kb inversion clade</taxon>
        <taxon>NPAAA clade</taxon>
        <taxon>indigoferoid/millettioid clade</taxon>
        <taxon>Phaseoleae</taxon>
        <taxon>Glycine</taxon>
        <taxon>Glycine subgen. Soja</taxon>
    </lineage>
</organism>
<dbReference type="PROSITE" id="PS50104">
    <property type="entry name" value="TIR"/>
    <property type="match status" value="1"/>
</dbReference>
<protein>
    <submittedName>
        <fullName evidence="4">TMV resistance protein N</fullName>
    </submittedName>
</protein>
<dbReference type="InterPro" id="IPR042197">
    <property type="entry name" value="Apaf_helical"/>
</dbReference>
<dbReference type="Gene3D" id="1.10.8.430">
    <property type="entry name" value="Helical domain of apoptotic protease-activating factors"/>
    <property type="match status" value="1"/>
</dbReference>
<feature type="domain" description="TIR" evidence="3">
    <location>
        <begin position="1"/>
        <end position="124"/>
    </location>
</feature>
<dbReference type="InterPro" id="IPR035897">
    <property type="entry name" value="Toll_tir_struct_dom_sf"/>
</dbReference>
<evidence type="ECO:0000256" key="2">
    <source>
        <dbReference type="ARBA" id="ARBA00022737"/>
    </source>
</evidence>
<gene>
    <name evidence="4" type="ORF">glysoja_038259</name>
</gene>
<reference evidence="4" key="1">
    <citation type="submission" date="2014-07" db="EMBL/GenBank/DDBJ databases">
        <title>Identification of a novel salt tolerance gene in wild soybean by whole-genome sequencing.</title>
        <authorList>
            <person name="Lam H.-M."/>
            <person name="Qi X."/>
            <person name="Li M.-W."/>
            <person name="Liu X."/>
            <person name="Xie M."/>
            <person name="Ni M."/>
            <person name="Xu X."/>
        </authorList>
    </citation>
    <scope>NUCLEOTIDE SEQUENCE [LARGE SCALE GENOMIC DNA]</scope>
    <source>
        <tissue evidence="4">Root</tissue>
    </source>
</reference>
<dbReference type="InterPro" id="IPR000157">
    <property type="entry name" value="TIR_dom"/>
</dbReference>
<dbReference type="GO" id="GO:0006952">
    <property type="term" value="P:defense response"/>
    <property type="evidence" value="ECO:0007669"/>
    <property type="project" value="InterPro"/>
</dbReference>
<dbReference type="Pfam" id="PF00931">
    <property type="entry name" value="NB-ARC"/>
    <property type="match status" value="1"/>
</dbReference>
<dbReference type="PANTHER" id="PTHR11017:SF271">
    <property type="entry name" value="DISEASE RESISTANCE PROTEIN (TIR-NBS-LRR CLASS) FAMILY"/>
    <property type="match status" value="1"/>
</dbReference>
<dbReference type="PRINTS" id="PR00364">
    <property type="entry name" value="DISEASERSIST"/>
</dbReference>
<dbReference type="Gene3D" id="3.40.50.300">
    <property type="entry name" value="P-loop containing nucleotide triphosphate hydrolases"/>
    <property type="match status" value="1"/>
</dbReference>
<dbReference type="Gene3D" id="3.80.10.10">
    <property type="entry name" value="Ribonuclease Inhibitor"/>
    <property type="match status" value="1"/>
</dbReference>
<evidence type="ECO:0000259" key="3">
    <source>
        <dbReference type="PROSITE" id="PS50104"/>
    </source>
</evidence>
<dbReference type="InterPro" id="IPR032675">
    <property type="entry name" value="LRR_dom_sf"/>
</dbReference>
<name>A0A0B2P3I7_GLYSO</name>
<dbReference type="AlphaFoldDB" id="A0A0B2P3I7"/>
<dbReference type="InterPro" id="IPR002182">
    <property type="entry name" value="NB-ARC"/>
</dbReference>
<keyword evidence="2" id="KW-0677">Repeat</keyword>
<dbReference type="GO" id="GO:0007165">
    <property type="term" value="P:signal transduction"/>
    <property type="evidence" value="ECO:0007669"/>
    <property type="project" value="InterPro"/>
</dbReference>
<dbReference type="Pfam" id="PF01582">
    <property type="entry name" value="TIR"/>
    <property type="match status" value="1"/>
</dbReference>
<sequence length="930" mass="106120">MECHRTIGQVVVPVFYDVDPSEVRHQTGEFGRTFEKLSDRILKEKQEVVPGWQDSKKNMLSRWKELRSTIRSSERWKELLWKTTVQSWKEALREAACISGVVVLNSRNESEAIKSIVENVTHLLDKRELFVADNPVGVEPRVQEMIQLLDLKSSNHVLLLGMWGMGGIGKTTTAKAIYNKIGRNFEGRSFLAHIREVWGQDTGKICLQKQILFDICKQTETIHNVESGKYLLKQRLCHKRVLLVLDDVSELEQLNTLCGSREWFGRGSRIIITSRDKHILRGKGVDKVYIMKGMDERESIELFSWHAFKQESLPEDFIELSANLIEYSGGLPLALEVLGCYLFDMEVTEWKTVLQKLKRIPNCQVQKKLKISYDGLSDDTEREIFLDIACFFIGMDRNDVICILNGCGLFAEHGIRVLVERSLVTVDDKNKLGMHDLLRDMGREIIRAKSPKEPEERSRLWFHEDVLDVLSKETLMEKLKILNLSHSSNLTQTPDFSNLPNLEKLILIDCPRLSKVSHTIGRLKEVVMINLKDCVSLRNLPRSIYKLKSLKTLILSGCLMIDKLEEDLEQMKSLTTLIADNTAITRVPFSLVRSRSIGYISLCGHEGFSRDVIPSIIWSWMSPTKNPSCLVQSYVGMSSLVSLNIPNSSSQDLSTISKDLPKLRSLWVDCSSKPQLSRDTRIILDALYATTNLGELESTATTSQVPNIKTSALIECNSQVHFSGSKSSLKSLLIHMGMNCQGSYILKQRILQNMTTSGCYYGLLPGDNYPDWLTFNFDGSSVTFDVPRVNGRNLKTMMCIIHCFTPDNITSDGLKNVLIINHTKNTIQLYKRDTLVSFEDEEWQIVVSNIEPGNNVEVIVVFENRFIVKKTTVYLIYDEPIDKKLEYCHASDKNVIVSSGDENISTVRWISLQEEPTNDFKQKQKRRKIE</sequence>
<dbReference type="InterPro" id="IPR044974">
    <property type="entry name" value="Disease_R_plants"/>
</dbReference>
<dbReference type="EMBL" id="KN670424">
    <property type="protein sequence ID" value="KHN02149.1"/>
    <property type="molecule type" value="Genomic_DNA"/>
</dbReference>
<keyword evidence="1" id="KW-0433">Leucine-rich repeat</keyword>
<dbReference type="SUPFAM" id="SSF52200">
    <property type="entry name" value="Toll/Interleukin receptor TIR domain"/>
    <property type="match status" value="1"/>
</dbReference>
<dbReference type="SUPFAM" id="SSF52058">
    <property type="entry name" value="L domain-like"/>
    <property type="match status" value="1"/>
</dbReference>
<dbReference type="InterPro" id="IPR058192">
    <property type="entry name" value="WHD_ROQ1-like"/>
</dbReference>
<proteinExistence type="predicted"/>
<evidence type="ECO:0000313" key="4">
    <source>
        <dbReference type="EMBL" id="KHN02149.1"/>
    </source>
</evidence>
<dbReference type="SUPFAM" id="SSF52540">
    <property type="entry name" value="P-loop containing nucleoside triphosphate hydrolases"/>
    <property type="match status" value="1"/>
</dbReference>
<dbReference type="InterPro" id="IPR027417">
    <property type="entry name" value="P-loop_NTPase"/>
</dbReference>
<dbReference type="Proteomes" id="UP000053555">
    <property type="component" value="Unassembled WGS sequence"/>
</dbReference>
<dbReference type="GO" id="GO:0043531">
    <property type="term" value="F:ADP binding"/>
    <property type="evidence" value="ECO:0007669"/>
    <property type="project" value="InterPro"/>
</dbReference>
<dbReference type="Pfam" id="PF23282">
    <property type="entry name" value="WHD_ROQ1"/>
    <property type="match status" value="1"/>
</dbReference>